<comment type="caution">
    <text evidence="7">The sequence shown here is derived from an EMBL/GenBank/DDBJ whole genome shotgun (WGS) entry which is preliminary data.</text>
</comment>
<dbReference type="InterPro" id="IPR049704">
    <property type="entry name" value="Aminotrans_3_PPA_site"/>
</dbReference>
<dbReference type="InterPro" id="IPR015424">
    <property type="entry name" value="PyrdxlP-dep_Trfase"/>
</dbReference>
<keyword evidence="4 7" id="KW-0808">Transferase</keyword>
<dbReference type="NCBIfam" id="NF005393">
    <property type="entry name" value="PRK06938.1"/>
    <property type="match status" value="1"/>
</dbReference>
<dbReference type="InterPro" id="IPR015421">
    <property type="entry name" value="PyrdxlP-dep_Trfase_major"/>
</dbReference>
<reference evidence="8" key="1">
    <citation type="journal article" date="2019" name="Int. J. Syst. Evol. Microbiol.">
        <title>The Global Catalogue of Microorganisms (GCM) 10K type strain sequencing project: providing services to taxonomists for standard genome sequencing and annotation.</title>
        <authorList>
            <consortium name="The Broad Institute Genomics Platform"/>
            <consortium name="The Broad Institute Genome Sequencing Center for Infectious Disease"/>
            <person name="Wu L."/>
            <person name="Ma J."/>
        </authorList>
    </citation>
    <scope>NUCLEOTIDE SEQUENCE [LARGE SCALE GENOMIC DNA]</scope>
    <source>
        <strain evidence="8">KCTC 52232</strain>
    </source>
</reference>
<evidence type="ECO:0000256" key="5">
    <source>
        <dbReference type="ARBA" id="ARBA00022898"/>
    </source>
</evidence>
<accession>A0ABW5XN13</accession>
<organism evidence="7 8">
    <name type="scientific">Mucilaginibacter antarcticus</name>
    <dbReference type="NCBI Taxonomy" id="1855725"/>
    <lineage>
        <taxon>Bacteria</taxon>
        <taxon>Pseudomonadati</taxon>
        <taxon>Bacteroidota</taxon>
        <taxon>Sphingobacteriia</taxon>
        <taxon>Sphingobacteriales</taxon>
        <taxon>Sphingobacteriaceae</taxon>
        <taxon>Mucilaginibacter</taxon>
    </lineage>
</organism>
<dbReference type="Gene3D" id="3.40.640.10">
    <property type="entry name" value="Type I PLP-dependent aspartate aminotransferase-like (Major domain)"/>
    <property type="match status" value="1"/>
</dbReference>
<evidence type="ECO:0000256" key="4">
    <source>
        <dbReference type="ARBA" id="ARBA00022679"/>
    </source>
</evidence>
<evidence type="ECO:0000313" key="8">
    <source>
        <dbReference type="Proteomes" id="UP001597601"/>
    </source>
</evidence>
<dbReference type="NCBIfam" id="TIGR00709">
    <property type="entry name" value="dat"/>
    <property type="match status" value="1"/>
</dbReference>
<name>A0ABW5XN13_9SPHI</name>
<comment type="similarity">
    <text evidence="2 6">Belongs to the class-III pyridoxal-phosphate-dependent aminotransferase family.</text>
</comment>
<keyword evidence="8" id="KW-1185">Reference proteome</keyword>
<dbReference type="Gene3D" id="3.90.1150.10">
    <property type="entry name" value="Aspartate Aminotransferase, domain 1"/>
    <property type="match status" value="1"/>
</dbReference>
<dbReference type="CDD" id="cd00610">
    <property type="entry name" value="OAT_like"/>
    <property type="match status" value="1"/>
</dbReference>
<evidence type="ECO:0000313" key="7">
    <source>
        <dbReference type="EMBL" id="MFD2863323.1"/>
    </source>
</evidence>
<dbReference type="PIRSF" id="PIRSF000521">
    <property type="entry name" value="Transaminase_4ab_Lys_Orn"/>
    <property type="match status" value="1"/>
</dbReference>
<dbReference type="InterPro" id="IPR004637">
    <property type="entry name" value="Dat"/>
</dbReference>
<evidence type="ECO:0000256" key="6">
    <source>
        <dbReference type="RuleBase" id="RU003560"/>
    </source>
</evidence>
<dbReference type="EMBL" id="JBHUON010000001">
    <property type="protein sequence ID" value="MFD2863323.1"/>
    <property type="molecule type" value="Genomic_DNA"/>
</dbReference>
<dbReference type="PROSITE" id="PS00600">
    <property type="entry name" value="AA_TRANSFER_CLASS_3"/>
    <property type="match status" value="1"/>
</dbReference>
<proteinExistence type="inferred from homology"/>
<gene>
    <name evidence="7" type="ORF">ACFSYC_01370</name>
</gene>
<sequence length="482" mass="51941">MLTPTSEAIEAQDLAALGLINTYPGELRQAATGPNNSAYLERQASTESNARSYPRKLTFAISKAKGMYIKDTDDNVYYDCLSGAGALALGHNHPVVQDAIRQQLDANLPMLTLDITTPVKDEFVQELLSSLPAEFAKNAKIQFCGPSGADAVEAAIKLVKIATGRRGMMAFHGGYHGMTHGALAMMGNLGSKSKIPGLMPEVQFLPFPYTYRSPMGDDGTACSELCSNYIDNILTDDESGVVKPAGIIIEAVQGEGGKIPASADFLQRLRKITKEQNIPLIIDEVQTGIGRTGKMYAFEHAGIIPDVVILSKAVGGSLPLAVVVYHKDLDVWGPGAHAGTFRGNQLAMATGTAVIRHIREHKLIENAAAMGQLFTTLLANIQLTKPCLGDIRGLGLMLGVEIVNPYSQETLCGKPPRYEQLSRRIQAACFSRGLILELGGRQSSVLRFMPPLTVNERQVRAICAIFEEAVTAAELELLPHQN</sequence>
<dbReference type="InterPro" id="IPR005814">
    <property type="entry name" value="Aminotrans_3"/>
</dbReference>
<evidence type="ECO:0000256" key="2">
    <source>
        <dbReference type="ARBA" id="ARBA00008954"/>
    </source>
</evidence>
<keyword evidence="3 7" id="KW-0032">Aminotransferase</keyword>
<dbReference type="SUPFAM" id="SSF53383">
    <property type="entry name" value="PLP-dependent transferases"/>
    <property type="match status" value="1"/>
</dbReference>
<dbReference type="PANTHER" id="PTHR43552">
    <property type="entry name" value="DIAMINOBUTYRATE--2-OXOGLUTARATE AMINOTRANSFERASE"/>
    <property type="match status" value="1"/>
</dbReference>
<protein>
    <submittedName>
        <fullName evidence="7">Diaminobutyrate--2-oxoglutarate transaminase</fullName>
        <ecNumber evidence="7">2.6.1.76</ecNumber>
    </submittedName>
</protein>
<keyword evidence="5 6" id="KW-0663">Pyridoxal phosphate</keyword>
<evidence type="ECO:0000256" key="3">
    <source>
        <dbReference type="ARBA" id="ARBA00022576"/>
    </source>
</evidence>
<dbReference type="EC" id="2.6.1.76" evidence="7"/>
<dbReference type="Proteomes" id="UP001597601">
    <property type="component" value="Unassembled WGS sequence"/>
</dbReference>
<dbReference type="InterPro" id="IPR015422">
    <property type="entry name" value="PyrdxlP-dep_Trfase_small"/>
</dbReference>
<dbReference type="GO" id="GO:0045303">
    <property type="term" value="F:diaminobutyrate-2-oxoglutarate transaminase activity"/>
    <property type="evidence" value="ECO:0007669"/>
    <property type="project" value="UniProtKB-EC"/>
</dbReference>
<dbReference type="PANTHER" id="PTHR43552:SF1">
    <property type="entry name" value="DIAMINOBUTYRATE--2-OXOGLUTARATE AMINOTRANSFERASE"/>
    <property type="match status" value="1"/>
</dbReference>
<evidence type="ECO:0000256" key="1">
    <source>
        <dbReference type="ARBA" id="ARBA00001933"/>
    </source>
</evidence>
<dbReference type="RefSeq" id="WP_377122733.1">
    <property type="nucleotide sequence ID" value="NZ_JBHUHN010000001.1"/>
</dbReference>
<dbReference type="Pfam" id="PF00202">
    <property type="entry name" value="Aminotran_3"/>
    <property type="match status" value="1"/>
</dbReference>
<comment type="cofactor">
    <cofactor evidence="1">
        <name>pyridoxal 5'-phosphate</name>
        <dbReference type="ChEBI" id="CHEBI:597326"/>
    </cofactor>
</comment>